<name>A0AAV4T546_CAEEX</name>
<evidence type="ECO:0000313" key="13">
    <source>
        <dbReference type="EMBL" id="GIY39875.1"/>
    </source>
</evidence>
<proteinExistence type="predicted"/>
<evidence type="ECO:0000313" key="14">
    <source>
        <dbReference type="Proteomes" id="UP001054945"/>
    </source>
</evidence>
<dbReference type="InterPro" id="IPR018247">
    <property type="entry name" value="EF_Hand_1_Ca_BS"/>
</dbReference>
<evidence type="ECO:0000256" key="10">
    <source>
        <dbReference type="ARBA" id="ARBA00063143"/>
    </source>
</evidence>
<keyword evidence="7" id="KW-0325">Glycoprotein</keyword>
<dbReference type="SMART" id="SM00054">
    <property type="entry name" value="EFh"/>
    <property type="match status" value="4"/>
</dbReference>
<dbReference type="PROSITE" id="PS00018">
    <property type="entry name" value="EF_HAND_1"/>
    <property type="match status" value="3"/>
</dbReference>
<dbReference type="Proteomes" id="UP001054945">
    <property type="component" value="Unassembled WGS sequence"/>
</dbReference>
<comment type="function">
    <text evidence="9">Probable molecular chaperone assisting protein biosynthesis and transport in the endoplasmic reticulum. Required for the proper biosynthesis and transport of pulmonary surfactant-associated protein A/SP-A, pulmonary surfactant-associated protein D/SP-D and the lipid transporter ABCA3. By regulating both the proper expression and the degradation through the endoplasmic reticulum-associated protein degradation pathway of these proteins plays a crucial role in pulmonary surfactant homeostasis. Has an anti-fibrotic activity by negatively regulating the secretion of type I and type III collagens. This calcium-binding protein also transiently associates with immature PCSK6 and regulates its secretion.</text>
</comment>
<dbReference type="PANTHER" id="PTHR10827:SF95">
    <property type="entry name" value="LD34388P"/>
    <property type="match status" value="1"/>
</dbReference>
<keyword evidence="3" id="KW-0732">Signal</keyword>
<comment type="caution">
    <text evidence="13">The sequence shown here is derived from an EMBL/GenBank/DDBJ whole genome shotgun (WGS) entry which is preliminary data.</text>
</comment>
<dbReference type="InterPro" id="IPR002048">
    <property type="entry name" value="EF_hand_dom"/>
</dbReference>
<comment type="subcellular location">
    <subcellularLocation>
        <location evidence="1">Endoplasmic reticulum lumen</location>
    </subcellularLocation>
</comment>
<evidence type="ECO:0000256" key="5">
    <source>
        <dbReference type="ARBA" id="ARBA00022824"/>
    </source>
</evidence>
<reference evidence="13 14" key="1">
    <citation type="submission" date="2021-06" db="EMBL/GenBank/DDBJ databases">
        <title>Caerostris extrusa draft genome.</title>
        <authorList>
            <person name="Kono N."/>
            <person name="Arakawa K."/>
        </authorList>
    </citation>
    <scope>NUCLEOTIDE SEQUENCE [LARGE SCALE GENOMIC DNA]</scope>
</reference>
<comment type="subunit">
    <text evidence="10">Interacts with PCSK6 (immature form including the propeptide); probably involved in the maturation and the secretion of PCSK6.</text>
</comment>
<evidence type="ECO:0000256" key="8">
    <source>
        <dbReference type="ARBA" id="ARBA00023186"/>
    </source>
</evidence>
<dbReference type="GO" id="GO:0005509">
    <property type="term" value="F:calcium ion binding"/>
    <property type="evidence" value="ECO:0007669"/>
    <property type="project" value="InterPro"/>
</dbReference>
<keyword evidence="6" id="KW-0106">Calcium</keyword>
<gene>
    <name evidence="13" type="primary">calu</name>
    <name evidence="13" type="ORF">CEXT_402621</name>
</gene>
<accession>A0AAV4T546</accession>
<feature type="domain" description="EF-hand" evidence="12">
    <location>
        <begin position="70"/>
        <end position="105"/>
    </location>
</feature>
<dbReference type="AlphaFoldDB" id="A0AAV4T546"/>
<keyword evidence="8" id="KW-0143">Chaperone</keyword>
<protein>
    <recommendedName>
        <fullName evidence="11">Reticulocalbin-3</fullName>
    </recommendedName>
</protein>
<keyword evidence="5" id="KW-0256">Endoplasmic reticulum</keyword>
<dbReference type="EMBL" id="BPLR01010524">
    <property type="protein sequence ID" value="GIY39875.1"/>
    <property type="molecule type" value="Genomic_DNA"/>
</dbReference>
<evidence type="ECO:0000256" key="1">
    <source>
        <dbReference type="ARBA" id="ARBA00004319"/>
    </source>
</evidence>
<dbReference type="FunFam" id="1.10.238.10:FF:000104">
    <property type="entry name" value="calumenin isoform X1"/>
    <property type="match status" value="1"/>
</dbReference>
<organism evidence="13 14">
    <name type="scientific">Caerostris extrusa</name>
    <name type="common">Bark spider</name>
    <name type="synonym">Caerostris bankana</name>
    <dbReference type="NCBI Taxonomy" id="172846"/>
    <lineage>
        <taxon>Eukaryota</taxon>
        <taxon>Metazoa</taxon>
        <taxon>Ecdysozoa</taxon>
        <taxon>Arthropoda</taxon>
        <taxon>Chelicerata</taxon>
        <taxon>Arachnida</taxon>
        <taxon>Araneae</taxon>
        <taxon>Araneomorphae</taxon>
        <taxon>Entelegynae</taxon>
        <taxon>Araneoidea</taxon>
        <taxon>Araneidae</taxon>
        <taxon>Caerostris</taxon>
    </lineage>
</organism>
<feature type="domain" description="EF-hand" evidence="12">
    <location>
        <begin position="229"/>
        <end position="264"/>
    </location>
</feature>
<evidence type="ECO:0000256" key="7">
    <source>
        <dbReference type="ARBA" id="ARBA00023180"/>
    </source>
</evidence>
<feature type="domain" description="EF-hand" evidence="12">
    <location>
        <begin position="153"/>
        <end position="188"/>
    </location>
</feature>
<dbReference type="PROSITE" id="PS50222">
    <property type="entry name" value="EF_HAND_2"/>
    <property type="match status" value="3"/>
</dbReference>
<keyword evidence="2" id="KW-0479">Metal-binding</keyword>
<evidence type="ECO:0000256" key="4">
    <source>
        <dbReference type="ARBA" id="ARBA00022737"/>
    </source>
</evidence>
<dbReference type="GO" id="GO:0015031">
    <property type="term" value="P:protein transport"/>
    <property type="evidence" value="ECO:0007669"/>
    <property type="project" value="UniProtKB-ARBA"/>
</dbReference>
<evidence type="ECO:0000256" key="3">
    <source>
        <dbReference type="ARBA" id="ARBA00022729"/>
    </source>
</evidence>
<dbReference type="PANTHER" id="PTHR10827">
    <property type="entry name" value="RETICULOCALBIN"/>
    <property type="match status" value="1"/>
</dbReference>
<keyword evidence="4" id="KW-0677">Repeat</keyword>
<dbReference type="SUPFAM" id="SSF47473">
    <property type="entry name" value="EF-hand"/>
    <property type="match status" value="1"/>
</dbReference>
<dbReference type="Gene3D" id="1.10.238.10">
    <property type="entry name" value="EF-hand"/>
    <property type="match status" value="2"/>
</dbReference>
<dbReference type="Pfam" id="PF13202">
    <property type="entry name" value="EF-hand_5"/>
    <property type="match status" value="1"/>
</dbReference>
<evidence type="ECO:0000256" key="6">
    <source>
        <dbReference type="ARBA" id="ARBA00022837"/>
    </source>
</evidence>
<dbReference type="GO" id="GO:0005788">
    <property type="term" value="C:endoplasmic reticulum lumen"/>
    <property type="evidence" value="ECO:0007669"/>
    <property type="project" value="UniProtKB-SubCell"/>
</dbReference>
<evidence type="ECO:0000256" key="11">
    <source>
        <dbReference type="ARBA" id="ARBA00072696"/>
    </source>
</evidence>
<dbReference type="InterPro" id="IPR011992">
    <property type="entry name" value="EF-hand-dom_pair"/>
</dbReference>
<evidence type="ECO:0000256" key="2">
    <source>
        <dbReference type="ARBA" id="ARBA00022723"/>
    </source>
</evidence>
<evidence type="ECO:0000259" key="12">
    <source>
        <dbReference type="PROSITE" id="PS50222"/>
    </source>
</evidence>
<sequence length="282" mass="32264">MTGYHSLTGIVRCVPHIQKSGGKEFVDHGSYVPRDSGHYKGGKHDYDYDHESVLGSHTVAEEYEHLPPEEAKKRLFSLALKMDANGDKYVDKKELIDWVLKSFKSLTEEEAMDEMEDEDKNDDGKVTWEEHVSETYGMYGDDLVVNQTPEDMEMLENDRELFKAADVNGNGVLEKSEYSGFSHPEELNICIRCFTTTEHFAIEKDRFINDLDLNGDHKLSREEVLICNTAKNEVAHLIKSSDTDEDGKLSIQEIVDHYDIFVGSEATDFGEQLQHQKYKDEL</sequence>
<keyword evidence="14" id="KW-1185">Reference proteome</keyword>
<evidence type="ECO:0000256" key="9">
    <source>
        <dbReference type="ARBA" id="ARBA00056975"/>
    </source>
</evidence>